<evidence type="ECO:0000259" key="5">
    <source>
        <dbReference type="PROSITE" id="PS51746"/>
    </source>
</evidence>
<evidence type="ECO:0000256" key="2">
    <source>
        <dbReference type="ARBA" id="ARBA00022801"/>
    </source>
</evidence>
<keyword evidence="6" id="KW-1185">Reference proteome</keyword>
<dbReference type="FunFam" id="3.60.40.10:FF:000060">
    <property type="entry name" value="Protein phosphatase 2c"/>
    <property type="match status" value="1"/>
</dbReference>
<organism evidence="6 7">
    <name type="scientific">Syphacia muris</name>
    <dbReference type="NCBI Taxonomy" id="451379"/>
    <lineage>
        <taxon>Eukaryota</taxon>
        <taxon>Metazoa</taxon>
        <taxon>Ecdysozoa</taxon>
        <taxon>Nematoda</taxon>
        <taxon>Chromadorea</taxon>
        <taxon>Rhabditida</taxon>
        <taxon>Spirurina</taxon>
        <taxon>Oxyuridomorpha</taxon>
        <taxon>Oxyuroidea</taxon>
        <taxon>Oxyuridae</taxon>
        <taxon>Syphacia</taxon>
    </lineage>
</organism>
<proteinExistence type="inferred from homology"/>
<dbReference type="PROSITE" id="PS01032">
    <property type="entry name" value="PPM_1"/>
    <property type="match status" value="1"/>
</dbReference>
<keyword evidence="1" id="KW-0479">Metal-binding</keyword>
<dbReference type="InterPro" id="IPR000222">
    <property type="entry name" value="PP2C_BS"/>
</dbReference>
<evidence type="ECO:0000256" key="1">
    <source>
        <dbReference type="ARBA" id="ARBA00022723"/>
    </source>
</evidence>
<dbReference type="Gene3D" id="3.60.40.10">
    <property type="entry name" value="PPM-type phosphatase domain"/>
    <property type="match status" value="1"/>
</dbReference>
<protein>
    <submittedName>
        <fullName evidence="7">PPM-type phosphatase domain-containing protein</fullName>
    </submittedName>
</protein>
<sequence length="391" mass="43296">MHDTDTDEGCSYSGQCKKNLRITVCANQGGRKYMEDRVHIEQVRSSDGTLNYTYVAVYDGHGGADASEFVRKNLLKNIEKQDGFNRSDEEMLEAIRKGFIETHYAMLEVVDCWPLTASGYQSTAGTTASVAFIMQGKIFIGHVGDSAIIVGKNFVDDRTSAICLTVDHKPDNLTEEERINKAGGTIMRKAGVMRVVWTRPLKNHVGPARRSTPTESVAFLSVARSLGDLWSYNKTTKQFIVSPEPDVSIYVLDSTDVCLVLGSDGLTNVLRPKQIVDIGFANILYFNHCFVNHSRVLLRKALKSWGSMRADNITVVTVMLDSANCDPVIDSLYETSANDSGCSLNLEQLFTEHQTDMVRITDKCCQEFSTVPINIVYSGALDQQFCSGSSF</sequence>
<evidence type="ECO:0000256" key="3">
    <source>
        <dbReference type="ARBA" id="ARBA00022912"/>
    </source>
</evidence>
<evidence type="ECO:0000313" key="6">
    <source>
        <dbReference type="Proteomes" id="UP000046393"/>
    </source>
</evidence>
<dbReference type="GO" id="GO:0046872">
    <property type="term" value="F:metal ion binding"/>
    <property type="evidence" value="ECO:0007669"/>
    <property type="project" value="UniProtKB-KW"/>
</dbReference>
<accession>A0A158R3V0</accession>
<dbReference type="WBParaSite" id="SMUV_0000033401-mRNA-1">
    <property type="protein sequence ID" value="SMUV_0000033401-mRNA-1"/>
    <property type="gene ID" value="SMUV_0000033401"/>
</dbReference>
<dbReference type="InterPro" id="IPR036457">
    <property type="entry name" value="PPM-type-like_dom_sf"/>
</dbReference>
<name>A0A158R3V0_9BILA</name>
<feature type="domain" description="PPM-type phosphatase" evidence="5">
    <location>
        <begin position="21"/>
        <end position="320"/>
    </location>
</feature>
<dbReference type="InterPro" id="IPR015655">
    <property type="entry name" value="PP2C"/>
</dbReference>
<dbReference type="CDD" id="cd00143">
    <property type="entry name" value="PP2Cc"/>
    <property type="match status" value="1"/>
</dbReference>
<dbReference type="Proteomes" id="UP000046393">
    <property type="component" value="Unplaced"/>
</dbReference>
<dbReference type="STRING" id="451379.A0A158R3V0"/>
<keyword evidence="2 4" id="KW-0378">Hydrolase</keyword>
<dbReference type="SUPFAM" id="SSF81606">
    <property type="entry name" value="PP2C-like"/>
    <property type="match status" value="1"/>
</dbReference>
<dbReference type="PANTHER" id="PTHR47992">
    <property type="entry name" value="PROTEIN PHOSPHATASE"/>
    <property type="match status" value="1"/>
</dbReference>
<evidence type="ECO:0000313" key="7">
    <source>
        <dbReference type="WBParaSite" id="SMUV_0000033401-mRNA-1"/>
    </source>
</evidence>
<evidence type="ECO:0000256" key="4">
    <source>
        <dbReference type="RuleBase" id="RU003465"/>
    </source>
</evidence>
<dbReference type="SMART" id="SM00332">
    <property type="entry name" value="PP2Cc"/>
    <property type="match status" value="1"/>
</dbReference>
<dbReference type="AlphaFoldDB" id="A0A158R3V0"/>
<comment type="similarity">
    <text evidence="4">Belongs to the PP2C family.</text>
</comment>
<keyword evidence="3 4" id="KW-0904">Protein phosphatase</keyword>
<dbReference type="PROSITE" id="PS51746">
    <property type="entry name" value="PPM_2"/>
    <property type="match status" value="1"/>
</dbReference>
<dbReference type="Pfam" id="PF00481">
    <property type="entry name" value="PP2C"/>
    <property type="match status" value="1"/>
</dbReference>
<reference evidence="7" key="1">
    <citation type="submission" date="2016-04" db="UniProtKB">
        <authorList>
            <consortium name="WormBaseParasite"/>
        </authorList>
    </citation>
    <scope>IDENTIFICATION</scope>
</reference>
<dbReference type="InterPro" id="IPR001932">
    <property type="entry name" value="PPM-type_phosphatase-like_dom"/>
</dbReference>
<dbReference type="GO" id="GO:0004722">
    <property type="term" value="F:protein serine/threonine phosphatase activity"/>
    <property type="evidence" value="ECO:0007669"/>
    <property type="project" value="InterPro"/>
</dbReference>